<reference evidence="2" key="1">
    <citation type="journal article" date="2019" name="Int. J. Syst. Evol. Microbiol.">
        <title>The Global Catalogue of Microorganisms (GCM) 10K type strain sequencing project: providing services to taxonomists for standard genome sequencing and annotation.</title>
        <authorList>
            <consortium name="The Broad Institute Genomics Platform"/>
            <consortium name="The Broad Institute Genome Sequencing Center for Infectious Disease"/>
            <person name="Wu L."/>
            <person name="Ma J."/>
        </authorList>
    </citation>
    <scope>NUCLEOTIDE SEQUENCE [LARGE SCALE GENOMIC DNA]</scope>
    <source>
        <strain evidence="2">CCM 8904</strain>
    </source>
</reference>
<gene>
    <name evidence="1" type="ORF">ACFQGP_04665</name>
</gene>
<proteinExistence type="predicted"/>
<dbReference type="RefSeq" id="WP_125551042.1">
    <property type="nucleotide sequence ID" value="NZ_JBHSSL010000025.1"/>
</dbReference>
<comment type="caution">
    <text evidence="1">The sequence shown here is derived from an EMBL/GenBank/DDBJ whole genome shotgun (WGS) entry which is preliminary data.</text>
</comment>
<sequence length="546" mass="60851">MTKPTKFIQVLMVQKTTTANEPARFVLGYTKKTAQPTITTTLDSQQALTICLDPADSDYIKTPLNLAKEWKKAFTNFIEINETQALSKAAVKALTQERNQLKKSLKAQLKAQFELAPTRPIKPDLQKGNVTPAGYNYFFEKYNNDMSWLIFQKSKRTLAENQTMQSTRGDFISYAAGLAYDSDHLALNTLVVLLNPSGGKTLNPDVNFREFHAAKNPTNRGLRQMCAEYHFQPEQGPKLDLQGALATDLIPQMIETKSPKVNLNAIGVDAAVARLWRIANAMIFYNAKNPHHDTPRLDVVFMLTQTNNKKSAISAAPQHFVDQLLTTDFANKFLFAAGLAANDPTAIRVFKVDGHPSAQNNDRRATDYYALTKQMQPQIAAGATSVDQVLLTPSQQQSYAQLLAKTDLDWPNYSDQYKQPDCVAYNTYQDIPDAVASFGNFSKNAPKYAVKYAGWQTNDAVIHYVEKFGSTDNFKTNLTIISTTNQTSAWPFLHDAAIDQLRAVIKQPALTVLQLDGSVVTKLELTPYLAELVTVQLKGDEQTFIS</sequence>
<accession>A0ABW1RB16</accession>
<organism evidence="1 2">
    <name type="scientific">Loigolactobacillus jiayinensis</name>
    <dbReference type="NCBI Taxonomy" id="2486016"/>
    <lineage>
        <taxon>Bacteria</taxon>
        <taxon>Bacillati</taxon>
        <taxon>Bacillota</taxon>
        <taxon>Bacilli</taxon>
        <taxon>Lactobacillales</taxon>
        <taxon>Lactobacillaceae</taxon>
        <taxon>Loigolactobacillus</taxon>
    </lineage>
</organism>
<evidence type="ECO:0000313" key="2">
    <source>
        <dbReference type="Proteomes" id="UP001596289"/>
    </source>
</evidence>
<dbReference type="EMBL" id="JBHSSL010000025">
    <property type="protein sequence ID" value="MFC6169872.1"/>
    <property type="molecule type" value="Genomic_DNA"/>
</dbReference>
<name>A0ABW1RB16_9LACO</name>
<dbReference type="Proteomes" id="UP001596289">
    <property type="component" value="Unassembled WGS sequence"/>
</dbReference>
<keyword evidence="2" id="KW-1185">Reference proteome</keyword>
<evidence type="ECO:0000313" key="1">
    <source>
        <dbReference type="EMBL" id="MFC6169872.1"/>
    </source>
</evidence>
<protein>
    <submittedName>
        <fullName evidence="1">Uncharacterized protein</fullName>
    </submittedName>
</protein>